<keyword evidence="4" id="KW-1185">Reference proteome</keyword>
<dbReference type="InterPro" id="IPR036388">
    <property type="entry name" value="WH-like_DNA-bd_sf"/>
</dbReference>
<dbReference type="RefSeq" id="WP_231442846.1">
    <property type="nucleotide sequence ID" value="NZ_JAJOMB010000008.1"/>
</dbReference>
<dbReference type="InterPro" id="IPR001845">
    <property type="entry name" value="HTH_ArsR_DNA-bd_dom"/>
</dbReference>
<dbReference type="PANTHER" id="PTHR38600">
    <property type="entry name" value="TRANSCRIPTIONAL REGULATORY PROTEIN"/>
    <property type="match status" value="1"/>
</dbReference>
<dbReference type="EMBL" id="JAJOMB010000008">
    <property type="protein sequence ID" value="MCD5312528.1"/>
    <property type="molecule type" value="Genomic_DNA"/>
</dbReference>
<dbReference type="Pfam" id="PF12840">
    <property type="entry name" value="HTH_20"/>
    <property type="match status" value="1"/>
</dbReference>
<dbReference type="Proteomes" id="UP001138997">
    <property type="component" value="Unassembled WGS sequence"/>
</dbReference>
<dbReference type="SUPFAM" id="SSF55961">
    <property type="entry name" value="Bet v1-like"/>
    <property type="match status" value="1"/>
</dbReference>
<protein>
    <submittedName>
        <fullName evidence="3">Metalloregulator ArsR/SmtB family transcription factor</fullName>
    </submittedName>
</protein>
<dbReference type="InterPro" id="IPR013538">
    <property type="entry name" value="ASHA1/2-like_C"/>
</dbReference>
<evidence type="ECO:0000259" key="2">
    <source>
        <dbReference type="PROSITE" id="PS50987"/>
    </source>
</evidence>
<feature type="domain" description="HTH arsR-type" evidence="2">
    <location>
        <begin position="1"/>
        <end position="89"/>
    </location>
</feature>
<dbReference type="AlphaFoldDB" id="A0A9X1NGB1"/>
<proteinExistence type="inferred from homology"/>
<dbReference type="PRINTS" id="PR00778">
    <property type="entry name" value="HTHARSR"/>
</dbReference>
<dbReference type="InterPro" id="IPR023393">
    <property type="entry name" value="START-like_dom_sf"/>
</dbReference>
<dbReference type="Pfam" id="PF08327">
    <property type="entry name" value="AHSA1"/>
    <property type="match status" value="1"/>
</dbReference>
<dbReference type="InterPro" id="IPR036390">
    <property type="entry name" value="WH_DNA-bd_sf"/>
</dbReference>
<comment type="caution">
    <text evidence="3">The sequence shown here is derived from an EMBL/GenBank/DDBJ whole genome shotgun (WGS) entry which is preliminary data.</text>
</comment>
<dbReference type="GO" id="GO:0003700">
    <property type="term" value="F:DNA-binding transcription factor activity"/>
    <property type="evidence" value="ECO:0007669"/>
    <property type="project" value="InterPro"/>
</dbReference>
<dbReference type="SUPFAM" id="SSF46785">
    <property type="entry name" value="Winged helix' DNA-binding domain"/>
    <property type="match status" value="1"/>
</dbReference>
<accession>A0A9X1NGB1</accession>
<dbReference type="InterPro" id="IPR011991">
    <property type="entry name" value="ArsR-like_HTH"/>
</dbReference>
<dbReference type="CDD" id="cd00090">
    <property type="entry name" value="HTH_ARSR"/>
    <property type="match status" value="1"/>
</dbReference>
<organism evidence="3 4">
    <name type="scientific">Kineosporia babensis</name>
    <dbReference type="NCBI Taxonomy" id="499548"/>
    <lineage>
        <taxon>Bacteria</taxon>
        <taxon>Bacillati</taxon>
        <taxon>Actinomycetota</taxon>
        <taxon>Actinomycetes</taxon>
        <taxon>Kineosporiales</taxon>
        <taxon>Kineosporiaceae</taxon>
        <taxon>Kineosporia</taxon>
    </lineage>
</organism>
<dbReference type="Gene3D" id="1.10.10.10">
    <property type="entry name" value="Winged helix-like DNA-binding domain superfamily/Winged helix DNA-binding domain"/>
    <property type="match status" value="1"/>
</dbReference>
<gene>
    <name evidence="3" type="ORF">LR394_16595</name>
</gene>
<evidence type="ECO:0000256" key="1">
    <source>
        <dbReference type="ARBA" id="ARBA00006817"/>
    </source>
</evidence>
<sequence>MDDEVFRALADPVRRALLDRLAGQNGQNLKQLSAGLGMTRQSVSKHLAVLVAAGVVTTMRRGRELLHYLNAEPINAIADRWMSKYDRGRARALAGLKRALEDENMPESSDFVYVTYIRSTPEKVWRAITEPEFTKQYWGVEFRTDWQPGSPIVWEFQGIEMADPEQVVIESTPFERLSFTWHAITPEFAAKVGIDDETRAKLGEEPRTTATFTLEPQEGGFTKLSLLHTGKPGSSIVEMVEQGWPQTLASLKSLLETGSPLEQ</sequence>
<dbReference type="NCBIfam" id="NF033788">
    <property type="entry name" value="HTH_metalloreg"/>
    <property type="match status" value="1"/>
</dbReference>
<dbReference type="PROSITE" id="PS50987">
    <property type="entry name" value="HTH_ARSR_2"/>
    <property type="match status" value="1"/>
</dbReference>
<dbReference type="CDD" id="cd08893">
    <property type="entry name" value="SRPBCC_CalC_Aha1-like_GntR-HTH"/>
    <property type="match status" value="1"/>
</dbReference>
<comment type="similarity">
    <text evidence="1">Belongs to the AHA1 family.</text>
</comment>
<name>A0A9X1NGB1_9ACTN</name>
<dbReference type="SMART" id="SM00418">
    <property type="entry name" value="HTH_ARSR"/>
    <property type="match status" value="1"/>
</dbReference>
<reference evidence="3" key="1">
    <citation type="submission" date="2021-11" db="EMBL/GenBank/DDBJ databases">
        <title>Streptomyces corallinus and Kineosporia corallina sp. nov., two new coral-derived marine actinobacteria.</title>
        <authorList>
            <person name="Buangrab K."/>
            <person name="Sutthacheep M."/>
            <person name="Yeemin T."/>
            <person name="Harunari E."/>
            <person name="Igarashi Y."/>
            <person name="Sripreechasak P."/>
            <person name="Kanchanasin P."/>
            <person name="Tanasupawat S."/>
            <person name="Phongsopitanun W."/>
        </authorList>
    </citation>
    <scope>NUCLEOTIDE SEQUENCE</scope>
    <source>
        <strain evidence="3">JCM 31032</strain>
    </source>
</reference>
<evidence type="ECO:0000313" key="4">
    <source>
        <dbReference type="Proteomes" id="UP001138997"/>
    </source>
</evidence>
<dbReference type="PANTHER" id="PTHR38600:SF1">
    <property type="entry name" value="TRANSCRIPTIONAL REGULATORY PROTEIN"/>
    <property type="match status" value="1"/>
</dbReference>
<dbReference type="Gene3D" id="3.30.530.20">
    <property type="match status" value="1"/>
</dbReference>
<evidence type="ECO:0000313" key="3">
    <source>
        <dbReference type="EMBL" id="MCD5312528.1"/>
    </source>
</evidence>